<sequence length="216" mass="24533">TLTAARKQADVGFNPKEHDNAKNKYATTVDSASIISFMNELARKSGSATPVRFRPQKTAGGQVKRYVSKRANKNEWVIYADNCCGQNKNNTVIKYLLLLTHTHQLKKASLNVFVKGYIKNNCDRGFGNLKRKYARSDIWSLSETLLPVISRPFADALQRYEGLTKFHNFEMSTDQPGVVTCRKRPSDPGKQHDLRRPSMPVDLTDGHVEDIWDFEL</sequence>
<protein>
    <recommendedName>
        <fullName evidence="2">DUF7869 domain-containing protein</fullName>
    </recommendedName>
</protein>
<dbReference type="AlphaFoldDB" id="A0AAV2Z4F5"/>
<dbReference type="PANTHER" id="PTHR34415">
    <property type="entry name" value="INTEGRASE CATALYTIC DOMAIN-CONTAINING PROTEIN"/>
    <property type="match status" value="1"/>
</dbReference>
<dbReference type="PANTHER" id="PTHR34415:SF1">
    <property type="entry name" value="INTEGRASE CATALYTIC DOMAIN-CONTAINING PROTEIN"/>
    <property type="match status" value="1"/>
</dbReference>
<feature type="compositionally biased region" description="Basic and acidic residues" evidence="1">
    <location>
        <begin position="184"/>
        <end position="196"/>
    </location>
</feature>
<dbReference type="Proteomes" id="UP001146120">
    <property type="component" value="Unassembled WGS sequence"/>
</dbReference>
<organism evidence="3 4">
    <name type="scientific">Lagenidium giganteum</name>
    <dbReference type="NCBI Taxonomy" id="4803"/>
    <lineage>
        <taxon>Eukaryota</taxon>
        <taxon>Sar</taxon>
        <taxon>Stramenopiles</taxon>
        <taxon>Oomycota</taxon>
        <taxon>Peronosporomycetes</taxon>
        <taxon>Pythiales</taxon>
        <taxon>Pythiaceae</taxon>
    </lineage>
</organism>
<feature type="domain" description="DUF7869" evidence="2">
    <location>
        <begin position="77"/>
        <end position="155"/>
    </location>
</feature>
<evidence type="ECO:0000256" key="1">
    <source>
        <dbReference type="SAM" id="MobiDB-lite"/>
    </source>
</evidence>
<evidence type="ECO:0000259" key="2">
    <source>
        <dbReference type="Pfam" id="PF25273"/>
    </source>
</evidence>
<keyword evidence="4" id="KW-1185">Reference proteome</keyword>
<reference evidence="3" key="2">
    <citation type="journal article" date="2023" name="Microbiol Resour">
        <title>Decontamination and Annotation of the Draft Genome Sequence of the Oomycete Lagenidium giganteum ARSEF 373.</title>
        <authorList>
            <person name="Morgan W.R."/>
            <person name="Tartar A."/>
        </authorList>
    </citation>
    <scope>NUCLEOTIDE SEQUENCE</scope>
    <source>
        <strain evidence="3">ARSEF 373</strain>
    </source>
</reference>
<dbReference type="EMBL" id="DAKRPA010000067">
    <property type="protein sequence ID" value="DBA00243.1"/>
    <property type="molecule type" value="Genomic_DNA"/>
</dbReference>
<feature type="region of interest" description="Disordered" evidence="1">
    <location>
        <begin position="178"/>
        <end position="200"/>
    </location>
</feature>
<dbReference type="Pfam" id="PF25273">
    <property type="entry name" value="DUF7869"/>
    <property type="match status" value="1"/>
</dbReference>
<evidence type="ECO:0000313" key="3">
    <source>
        <dbReference type="EMBL" id="DBA00243.1"/>
    </source>
</evidence>
<evidence type="ECO:0000313" key="4">
    <source>
        <dbReference type="Proteomes" id="UP001146120"/>
    </source>
</evidence>
<feature type="non-terminal residue" evidence="3">
    <location>
        <position position="1"/>
    </location>
</feature>
<reference evidence="3" key="1">
    <citation type="submission" date="2022-11" db="EMBL/GenBank/DDBJ databases">
        <authorList>
            <person name="Morgan W.R."/>
            <person name="Tartar A."/>
        </authorList>
    </citation>
    <scope>NUCLEOTIDE SEQUENCE</scope>
    <source>
        <strain evidence="3">ARSEF 373</strain>
    </source>
</reference>
<name>A0AAV2Z4F5_9STRA</name>
<proteinExistence type="predicted"/>
<gene>
    <name evidence="3" type="ORF">N0F65_007887</name>
</gene>
<comment type="caution">
    <text evidence="3">The sequence shown here is derived from an EMBL/GenBank/DDBJ whole genome shotgun (WGS) entry which is preliminary data.</text>
</comment>
<accession>A0AAV2Z4F5</accession>
<dbReference type="InterPro" id="IPR057191">
    <property type="entry name" value="DUF7869"/>
</dbReference>